<dbReference type="InterPro" id="IPR033940">
    <property type="entry name" value="IPMI_Swivel"/>
</dbReference>
<dbReference type="Proteomes" id="UP000646365">
    <property type="component" value="Unassembled WGS sequence"/>
</dbReference>
<comment type="similarity">
    <text evidence="4">Belongs to the LeuD family. LeuD type 1 subfamily.</text>
</comment>
<dbReference type="RefSeq" id="WP_189052517.1">
    <property type="nucleotide sequence ID" value="NZ_BMJQ01000035.1"/>
</dbReference>
<dbReference type="GO" id="GO:0009316">
    <property type="term" value="C:3-isopropylmalate dehydratase complex"/>
    <property type="evidence" value="ECO:0007669"/>
    <property type="project" value="InterPro"/>
</dbReference>
<evidence type="ECO:0000256" key="8">
    <source>
        <dbReference type="ARBA" id="ARBA00022605"/>
    </source>
</evidence>
<keyword evidence="10" id="KW-0100">Branched-chain amino acid biosynthesis</keyword>
<dbReference type="GO" id="GO:0003861">
    <property type="term" value="F:3-isopropylmalate dehydratase activity"/>
    <property type="evidence" value="ECO:0007669"/>
    <property type="project" value="UniProtKB-EC"/>
</dbReference>
<dbReference type="PANTHER" id="PTHR43345">
    <property type="entry name" value="3-ISOPROPYLMALATE DEHYDRATASE SMALL SUBUNIT 2-RELATED-RELATED"/>
    <property type="match status" value="1"/>
</dbReference>
<accession>A0A8J3E5V9</accession>
<dbReference type="EC" id="4.2.1.33" evidence="6"/>
<dbReference type="PANTHER" id="PTHR43345:SF5">
    <property type="entry name" value="3-ISOPROPYLMALATE DEHYDRATASE SMALL SUBUNIT"/>
    <property type="match status" value="1"/>
</dbReference>
<evidence type="ECO:0000313" key="12">
    <source>
        <dbReference type="EMBL" id="GGF50694.1"/>
    </source>
</evidence>
<dbReference type="SUPFAM" id="SSF52016">
    <property type="entry name" value="LeuD/IlvD-like"/>
    <property type="match status" value="1"/>
</dbReference>
<evidence type="ECO:0000256" key="9">
    <source>
        <dbReference type="ARBA" id="ARBA00023239"/>
    </source>
</evidence>
<dbReference type="CDD" id="cd01577">
    <property type="entry name" value="IPMI_Swivel"/>
    <property type="match status" value="1"/>
</dbReference>
<comment type="catalytic activity">
    <reaction evidence="1">
        <text>(2R,3S)-3-isopropylmalate = (2S)-2-isopropylmalate</text>
        <dbReference type="Rhea" id="RHEA:32287"/>
        <dbReference type="ChEBI" id="CHEBI:1178"/>
        <dbReference type="ChEBI" id="CHEBI:35121"/>
        <dbReference type="EC" id="4.2.1.33"/>
    </reaction>
</comment>
<comment type="function">
    <text evidence="2">Catalyzes the isomerization between 2-isopropylmalate and 3-isopropylmalate, via the formation of 2-isopropylmaleate.</text>
</comment>
<dbReference type="InterPro" id="IPR000573">
    <property type="entry name" value="AconitaseA/IPMdHydase_ssu_swvl"/>
</dbReference>
<dbReference type="NCBIfam" id="NF002458">
    <property type="entry name" value="PRK01641.1"/>
    <property type="match status" value="1"/>
</dbReference>
<keyword evidence="7" id="KW-0432">Leucine biosynthesis</keyword>
<evidence type="ECO:0000256" key="3">
    <source>
        <dbReference type="ARBA" id="ARBA00004729"/>
    </source>
</evidence>
<keyword evidence="9" id="KW-0456">Lyase</keyword>
<dbReference type="InterPro" id="IPR004431">
    <property type="entry name" value="3-IsopropMal_deHydase_ssu"/>
</dbReference>
<sequence length="205" mass="22488">MRPLTQLEAIGVPLPAADIDTDQIVPARFMHVRRVDYGRYFFHDLRFDPTSGAERQSFVLNRPGYQGAQILVVGPNFGCGSSREQAVHTLADFGIRALVGTSFGDIFHNNCLKNGVLPIRVDAGFVAALLFFLEETPGARVRVDLPNQRVTAPDGSSTGFDIDPFPKEALIGGLDEIDVTLRFAAAIDAYERMRGVGHPMTNEQE</sequence>
<keyword evidence="8" id="KW-0028">Amino-acid biosynthesis</keyword>
<dbReference type="EMBL" id="BMJQ01000035">
    <property type="protein sequence ID" value="GGF50694.1"/>
    <property type="molecule type" value="Genomic_DNA"/>
</dbReference>
<proteinExistence type="inferred from homology"/>
<protein>
    <recommendedName>
        <fullName evidence="6">3-isopropylmalate dehydratase</fullName>
        <ecNumber evidence="6">4.2.1.33</ecNumber>
    </recommendedName>
</protein>
<evidence type="ECO:0000256" key="10">
    <source>
        <dbReference type="ARBA" id="ARBA00023304"/>
    </source>
</evidence>
<evidence type="ECO:0000256" key="5">
    <source>
        <dbReference type="ARBA" id="ARBA00011271"/>
    </source>
</evidence>
<evidence type="ECO:0000313" key="13">
    <source>
        <dbReference type="Proteomes" id="UP000646365"/>
    </source>
</evidence>
<keyword evidence="13" id="KW-1185">Reference proteome</keyword>
<evidence type="ECO:0000256" key="7">
    <source>
        <dbReference type="ARBA" id="ARBA00022430"/>
    </source>
</evidence>
<feature type="domain" description="Aconitase A/isopropylmalate dehydratase small subunit swivel" evidence="11">
    <location>
        <begin position="1"/>
        <end position="122"/>
    </location>
</feature>
<comment type="subunit">
    <text evidence="5">Heterodimer of LeuC and LeuD.</text>
</comment>
<dbReference type="AlphaFoldDB" id="A0A8J3E5V9"/>
<reference evidence="12" key="1">
    <citation type="journal article" date="2014" name="Int. J. Syst. Evol. Microbiol.">
        <title>Complete genome sequence of Corynebacterium casei LMG S-19264T (=DSM 44701T), isolated from a smear-ripened cheese.</title>
        <authorList>
            <consortium name="US DOE Joint Genome Institute (JGI-PGF)"/>
            <person name="Walter F."/>
            <person name="Albersmeier A."/>
            <person name="Kalinowski J."/>
            <person name="Ruckert C."/>
        </authorList>
    </citation>
    <scope>NUCLEOTIDE SEQUENCE</scope>
    <source>
        <strain evidence="12">CGMCC 1.15725</strain>
    </source>
</reference>
<dbReference type="GO" id="GO:0009098">
    <property type="term" value="P:L-leucine biosynthetic process"/>
    <property type="evidence" value="ECO:0007669"/>
    <property type="project" value="UniProtKB-UniPathway"/>
</dbReference>
<dbReference type="InterPro" id="IPR015928">
    <property type="entry name" value="Aconitase/3IPM_dehydase_swvl"/>
</dbReference>
<dbReference type="InterPro" id="IPR050075">
    <property type="entry name" value="LeuD"/>
</dbReference>
<reference evidence="12" key="2">
    <citation type="submission" date="2020-09" db="EMBL/GenBank/DDBJ databases">
        <authorList>
            <person name="Sun Q."/>
            <person name="Zhou Y."/>
        </authorList>
    </citation>
    <scope>NUCLEOTIDE SEQUENCE</scope>
    <source>
        <strain evidence="12">CGMCC 1.15725</strain>
    </source>
</reference>
<gene>
    <name evidence="12" type="primary">leuD</name>
    <name evidence="12" type="ORF">GCM10011611_66450</name>
</gene>
<organism evidence="12 13">
    <name type="scientific">Aliidongia dinghuensis</name>
    <dbReference type="NCBI Taxonomy" id="1867774"/>
    <lineage>
        <taxon>Bacteria</taxon>
        <taxon>Pseudomonadati</taxon>
        <taxon>Pseudomonadota</taxon>
        <taxon>Alphaproteobacteria</taxon>
        <taxon>Rhodospirillales</taxon>
        <taxon>Dongiaceae</taxon>
        <taxon>Aliidongia</taxon>
    </lineage>
</organism>
<dbReference type="UniPathway" id="UPA00048">
    <property type="reaction ID" value="UER00071"/>
</dbReference>
<evidence type="ECO:0000259" key="11">
    <source>
        <dbReference type="Pfam" id="PF00694"/>
    </source>
</evidence>
<comment type="pathway">
    <text evidence="3">Amino-acid biosynthesis; L-leucine biosynthesis; L-leucine from 3-methyl-2-oxobutanoate: step 2/4.</text>
</comment>
<evidence type="ECO:0000256" key="1">
    <source>
        <dbReference type="ARBA" id="ARBA00000491"/>
    </source>
</evidence>
<dbReference type="Pfam" id="PF00694">
    <property type="entry name" value="Aconitase_C"/>
    <property type="match status" value="1"/>
</dbReference>
<name>A0A8J3E5V9_9PROT</name>
<evidence type="ECO:0000256" key="4">
    <source>
        <dbReference type="ARBA" id="ARBA00009845"/>
    </source>
</evidence>
<dbReference type="Gene3D" id="3.20.19.10">
    <property type="entry name" value="Aconitase, domain 4"/>
    <property type="match status" value="1"/>
</dbReference>
<comment type="caution">
    <text evidence="12">The sequence shown here is derived from an EMBL/GenBank/DDBJ whole genome shotgun (WGS) entry which is preliminary data.</text>
</comment>
<evidence type="ECO:0000256" key="2">
    <source>
        <dbReference type="ARBA" id="ARBA00002695"/>
    </source>
</evidence>
<evidence type="ECO:0000256" key="6">
    <source>
        <dbReference type="ARBA" id="ARBA00011998"/>
    </source>
</evidence>
<dbReference type="NCBIfam" id="TIGR00171">
    <property type="entry name" value="leuD"/>
    <property type="match status" value="1"/>
</dbReference>